<dbReference type="InterPro" id="IPR022372">
    <property type="entry name" value="Accessory_SS_Asp1"/>
</dbReference>
<organism evidence="4 5">
    <name type="scientific">Weissella muntiaci</name>
    <dbReference type="NCBI Taxonomy" id="2508881"/>
    <lineage>
        <taxon>Bacteria</taxon>
        <taxon>Bacillati</taxon>
        <taxon>Bacillota</taxon>
        <taxon>Bacilli</taxon>
        <taxon>Lactobacillales</taxon>
        <taxon>Lactobacillaceae</taxon>
        <taxon>Weissella</taxon>
    </lineage>
</organism>
<dbReference type="AlphaFoldDB" id="A0A6C2C5Y3"/>
<gene>
    <name evidence="4" type="ORF">ESZ50_06660</name>
</gene>
<evidence type="ECO:0000259" key="3">
    <source>
        <dbReference type="Pfam" id="PF00534"/>
    </source>
</evidence>
<evidence type="ECO:0000313" key="5">
    <source>
        <dbReference type="Proteomes" id="UP000371977"/>
    </source>
</evidence>
<proteinExistence type="predicted"/>
<dbReference type="EMBL" id="SDGZ01000015">
    <property type="protein sequence ID" value="TYC49129.1"/>
    <property type="molecule type" value="Genomic_DNA"/>
</dbReference>
<dbReference type="Pfam" id="PF16993">
    <property type="entry name" value="Asp1"/>
    <property type="match status" value="1"/>
</dbReference>
<dbReference type="Proteomes" id="UP000371977">
    <property type="component" value="Unassembled WGS sequence"/>
</dbReference>
<protein>
    <submittedName>
        <fullName evidence="4">Accessory Sec system glycosyltransferase Asp1</fullName>
    </submittedName>
</protein>
<comment type="caution">
    <text evidence="4">The sequence shown here is derived from an EMBL/GenBank/DDBJ whole genome shotgun (WGS) entry which is preliminary data.</text>
</comment>
<dbReference type="PANTHER" id="PTHR12526:SF629">
    <property type="entry name" value="TEICHURONIC ACID BIOSYNTHESIS GLYCOSYLTRANSFERASE TUAH-RELATED"/>
    <property type="match status" value="1"/>
</dbReference>
<name>A0A6C2C5Y3_9LACO</name>
<sequence>MNYFINENVFTFNSGTEFSALKRLRLFRAHQRPAKIVTRNYNANLSADLERLDLSHADVVNMYDYFQELTATDEKDVSARFVNAIDKTTYHIEGIDANVSEIRHAGKMVGKVLIAPSTVGLVGSIEYYNDAFSTVAKDVWDRRGFKSSTQYFHLGAEVGTQVFFDRAGKPKIEITHMNIKEKLAPTMYKLLDYQGKAYRFNSEDEMFTFFLDELAKQDEVVLINDRPSLVTAVANVTGAKGKWNYLHNIHYRLQKSQTSAHALPDYLKPMFEIHKDAFDGIIVPTEAQKQDIERIYSFKRVLSLPDTYADEVVLNKEERAHKVIVLGRISGEKKPMDALEIIAKVKTVLPDVTLDFYGYFSPTEIKEKLDQRIKDLQLEETVTFKEYQPAEVIAEALDEASALLVTSESEAFGMQMLEALNHGVPVVAYDVNYGPRELIDPERTGMLVPYGQLGPAAQVLANVLVSKMTEAAYQKAQSFNMVHAWERFTAAQEQVKNLIVGEEV</sequence>
<dbReference type="Gene3D" id="3.40.50.2000">
    <property type="entry name" value="Glycogen Phosphorylase B"/>
    <property type="match status" value="3"/>
</dbReference>
<dbReference type="GO" id="GO:0016757">
    <property type="term" value="F:glycosyltransferase activity"/>
    <property type="evidence" value="ECO:0007669"/>
    <property type="project" value="UniProtKB-KW"/>
</dbReference>
<dbReference type="RefSeq" id="WP_148622990.1">
    <property type="nucleotide sequence ID" value="NZ_SDGZ01000015.1"/>
</dbReference>
<evidence type="ECO:0000256" key="2">
    <source>
        <dbReference type="ARBA" id="ARBA00022679"/>
    </source>
</evidence>
<dbReference type="OrthoDB" id="570545at2"/>
<dbReference type="Pfam" id="PF00534">
    <property type="entry name" value="Glycos_transf_1"/>
    <property type="match status" value="1"/>
</dbReference>
<keyword evidence="5" id="KW-1185">Reference proteome</keyword>
<accession>A0A6C2C5Y3</accession>
<dbReference type="SUPFAM" id="SSF53756">
    <property type="entry name" value="UDP-Glycosyltransferase/glycogen phosphorylase"/>
    <property type="match status" value="1"/>
</dbReference>
<evidence type="ECO:0000313" key="4">
    <source>
        <dbReference type="EMBL" id="TYC49129.1"/>
    </source>
</evidence>
<dbReference type="PANTHER" id="PTHR12526">
    <property type="entry name" value="GLYCOSYLTRANSFERASE"/>
    <property type="match status" value="1"/>
</dbReference>
<dbReference type="InterPro" id="IPR001296">
    <property type="entry name" value="Glyco_trans_1"/>
</dbReference>
<keyword evidence="2 4" id="KW-0808">Transferase</keyword>
<evidence type="ECO:0000256" key="1">
    <source>
        <dbReference type="ARBA" id="ARBA00022676"/>
    </source>
</evidence>
<dbReference type="GO" id="GO:0015031">
    <property type="term" value="P:protein transport"/>
    <property type="evidence" value="ECO:0007669"/>
    <property type="project" value="InterPro"/>
</dbReference>
<keyword evidence="1" id="KW-0328">Glycosyltransferase</keyword>
<reference evidence="4 5" key="1">
    <citation type="submission" date="2019-01" db="EMBL/GenBank/DDBJ databases">
        <title>Weissella sp. nov., a novel lactic acid bacterium isolated from animal feces.</title>
        <authorList>
            <person name="Wang L.-T."/>
        </authorList>
    </citation>
    <scope>NUCLEOTIDE SEQUENCE [LARGE SCALE GENOMIC DNA]</scope>
    <source>
        <strain evidence="4 5">8H-2</strain>
    </source>
</reference>
<feature type="domain" description="Glycosyl transferase family 1" evidence="3">
    <location>
        <begin position="313"/>
        <end position="464"/>
    </location>
</feature>